<feature type="compositionally biased region" description="Polar residues" evidence="2">
    <location>
        <begin position="1"/>
        <end position="11"/>
    </location>
</feature>
<dbReference type="SUPFAM" id="SSF56112">
    <property type="entry name" value="Protein kinase-like (PK-like)"/>
    <property type="match status" value="1"/>
</dbReference>
<dbReference type="PROSITE" id="PS00107">
    <property type="entry name" value="PROTEIN_KINASE_ATP"/>
    <property type="match status" value="1"/>
</dbReference>
<dbReference type="EMBL" id="JAGMVJ010000026">
    <property type="protein sequence ID" value="KAH7070866.1"/>
    <property type="molecule type" value="Genomic_DNA"/>
</dbReference>
<dbReference type="Pfam" id="PF00069">
    <property type="entry name" value="Pkinase"/>
    <property type="match status" value="1"/>
</dbReference>
<evidence type="ECO:0000259" key="3">
    <source>
        <dbReference type="PROSITE" id="PS50011"/>
    </source>
</evidence>
<keyword evidence="4" id="KW-0808">Transferase</keyword>
<feature type="region of interest" description="Disordered" evidence="2">
    <location>
        <begin position="1"/>
        <end position="21"/>
    </location>
</feature>
<evidence type="ECO:0000256" key="2">
    <source>
        <dbReference type="SAM" id="MobiDB-lite"/>
    </source>
</evidence>
<gene>
    <name evidence="4" type="ORF">FB567DRAFT_612883</name>
</gene>
<keyword evidence="5" id="KW-1185">Reference proteome</keyword>
<dbReference type="InterPro" id="IPR011009">
    <property type="entry name" value="Kinase-like_dom_sf"/>
</dbReference>
<name>A0A8K0VT57_9PLEO</name>
<evidence type="ECO:0000313" key="5">
    <source>
        <dbReference type="Proteomes" id="UP000813461"/>
    </source>
</evidence>
<dbReference type="GO" id="GO:0004674">
    <property type="term" value="F:protein serine/threonine kinase activity"/>
    <property type="evidence" value="ECO:0007669"/>
    <property type="project" value="TreeGrafter"/>
</dbReference>
<feature type="domain" description="Protein kinase" evidence="3">
    <location>
        <begin position="259"/>
        <end position="547"/>
    </location>
</feature>
<comment type="caution">
    <text evidence="4">The sequence shown here is derived from an EMBL/GenBank/DDBJ whole genome shotgun (WGS) entry which is preliminary data.</text>
</comment>
<protein>
    <submittedName>
        <fullName evidence="4">Kinase-like domain-containing protein</fullName>
    </submittedName>
</protein>
<organism evidence="4 5">
    <name type="scientific">Paraphoma chrysanthemicola</name>
    <dbReference type="NCBI Taxonomy" id="798071"/>
    <lineage>
        <taxon>Eukaryota</taxon>
        <taxon>Fungi</taxon>
        <taxon>Dikarya</taxon>
        <taxon>Ascomycota</taxon>
        <taxon>Pezizomycotina</taxon>
        <taxon>Dothideomycetes</taxon>
        <taxon>Pleosporomycetidae</taxon>
        <taxon>Pleosporales</taxon>
        <taxon>Pleosporineae</taxon>
        <taxon>Phaeosphaeriaceae</taxon>
        <taxon>Paraphoma</taxon>
    </lineage>
</organism>
<dbReference type="GO" id="GO:0005634">
    <property type="term" value="C:nucleus"/>
    <property type="evidence" value="ECO:0007669"/>
    <property type="project" value="TreeGrafter"/>
</dbReference>
<dbReference type="PANTHER" id="PTHR44167:SF24">
    <property type="entry name" value="SERINE_THREONINE-PROTEIN KINASE CHK2"/>
    <property type="match status" value="1"/>
</dbReference>
<proteinExistence type="predicted"/>
<dbReference type="PROSITE" id="PS50011">
    <property type="entry name" value="PROTEIN_KINASE_DOM"/>
    <property type="match status" value="1"/>
</dbReference>
<feature type="binding site" evidence="1">
    <location>
        <position position="298"/>
    </location>
    <ligand>
        <name>ATP</name>
        <dbReference type="ChEBI" id="CHEBI:30616"/>
    </ligand>
</feature>
<keyword evidence="4" id="KW-0418">Kinase</keyword>
<dbReference type="Proteomes" id="UP000813461">
    <property type="component" value="Unassembled WGS sequence"/>
</dbReference>
<dbReference type="GO" id="GO:0005737">
    <property type="term" value="C:cytoplasm"/>
    <property type="evidence" value="ECO:0007669"/>
    <property type="project" value="TreeGrafter"/>
</dbReference>
<reference evidence="4" key="1">
    <citation type="journal article" date="2021" name="Nat. Commun.">
        <title>Genetic determinants of endophytism in the Arabidopsis root mycobiome.</title>
        <authorList>
            <person name="Mesny F."/>
            <person name="Miyauchi S."/>
            <person name="Thiergart T."/>
            <person name="Pickel B."/>
            <person name="Atanasova L."/>
            <person name="Karlsson M."/>
            <person name="Huettel B."/>
            <person name="Barry K.W."/>
            <person name="Haridas S."/>
            <person name="Chen C."/>
            <person name="Bauer D."/>
            <person name="Andreopoulos W."/>
            <person name="Pangilinan J."/>
            <person name="LaButti K."/>
            <person name="Riley R."/>
            <person name="Lipzen A."/>
            <person name="Clum A."/>
            <person name="Drula E."/>
            <person name="Henrissat B."/>
            <person name="Kohler A."/>
            <person name="Grigoriev I.V."/>
            <person name="Martin F.M."/>
            <person name="Hacquard S."/>
        </authorList>
    </citation>
    <scope>NUCLEOTIDE SEQUENCE</scope>
    <source>
        <strain evidence="4">MPI-SDFR-AT-0120</strain>
    </source>
</reference>
<dbReference type="AlphaFoldDB" id="A0A8K0VT57"/>
<dbReference type="OrthoDB" id="5979581at2759"/>
<dbReference type="SMART" id="SM00220">
    <property type="entry name" value="S_TKc"/>
    <property type="match status" value="1"/>
</dbReference>
<sequence length="575" mass="62836">MSSTVANSDSPTPADGSIARLSSTSGTSTLYATLRPNNAAARSHFDQLARLRTDANQAAEADPCMRIFPTAVLAPDVASWRQQSAAGSGSDSDADNLAEPLDEEATLIYEGVFLLDIAADTATGSKAADSSSPRWIVGRDDPYTHVKLCPSSHREIRRHHVALDITPESGRLRISTLQPHSTYTISGVEKSTATSLNEYKTQIGIGALTYELQYEQETPALASAKEVVLNRIRSQKEHSLNDWTSTPTPTPGSAQIGDWVLGTPLGTGTTGQVYSATSASNARNHNAATTAVKSIIVKANAREHVRQELEMLQAIEKLAVKDGVNHVVRLLEIIHPDWASDTRLPFESVHVVFSPCTERTLLGHVNTALEPQREQQYIHDALQALAWLHSQNLIHRDIKPANIGVYKGRALLLDLGTAVLVEPQSFVASLPGTAGTVSYLAPEMEWSEYSTSVDIWSLGITAYQLHYGQFPWERLTLNPNRRDSDPSAQASFQQQHQACIAHLTSQAENGDIFSDLVASILRLEPHGPYASTQQRITAVEGLGHPVWEQLAPEQAGDDALHEEDDSHRRKRSRRK</sequence>
<keyword evidence="1" id="KW-0547">Nucleotide-binding</keyword>
<evidence type="ECO:0000313" key="4">
    <source>
        <dbReference type="EMBL" id="KAH7070866.1"/>
    </source>
</evidence>
<dbReference type="InterPro" id="IPR000719">
    <property type="entry name" value="Prot_kinase_dom"/>
</dbReference>
<dbReference type="Gene3D" id="1.10.510.10">
    <property type="entry name" value="Transferase(Phosphotransferase) domain 1"/>
    <property type="match status" value="1"/>
</dbReference>
<dbReference type="InterPro" id="IPR017441">
    <property type="entry name" value="Protein_kinase_ATP_BS"/>
</dbReference>
<dbReference type="PANTHER" id="PTHR44167">
    <property type="entry name" value="OVARIAN-SPECIFIC SERINE/THREONINE-PROTEIN KINASE LOK-RELATED"/>
    <property type="match status" value="1"/>
</dbReference>
<keyword evidence="1" id="KW-0067">ATP-binding</keyword>
<dbReference type="Gene3D" id="3.30.200.20">
    <property type="entry name" value="Phosphorylase Kinase, domain 1"/>
    <property type="match status" value="1"/>
</dbReference>
<accession>A0A8K0VT57</accession>
<feature type="region of interest" description="Disordered" evidence="2">
    <location>
        <begin position="549"/>
        <end position="575"/>
    </location>
</feature>
<dbReference type="GO" id="GO:0005524">
    <property type="term" value="F:ATP binding"/>
    <property type="evidence" value="ECO:0007669"/>
    <property type="project" value="UniProtKB-UniRule"/>
</dbReference>
<dbReference type="GO" id="GO:0044773">
    <property type="term" value="P:mitotic DNA damage checkpoint signaling"/>
    <property type="evidence" value="ECO:0007669"/>
    <property type="project" value="TreeGrafter"/>
</dbReference>
<evidence type="ECO:0000256" key="1">
    <source>
        <dbReference type="PROSITE-ProRule" id="PRU10141"/>
    </source>
</evidence>